<evidence type="ECO:0000313" key="3">
    <source>
        <dbReference type="EMBL" id="JAG60761.1"/>
    </source>
</evidence>
<reference evidence="3" key="1">
    <citation type="submission" date="2014-09" db="EMBL/GenBank/DDBJ databases">
        <authorList>
            <person name="Magalhaes I.L.F."/>
            <person name="Oliveira U."/>
            <person name="Santos F.R."/>
            <person name="Vidigal T.H.D.A."/>
            <person name="Brescovit A.D."/>
            <person name="Santos A.J."/>
        </authorList>
    </citation>
    <scope>NUCLEOTIDE SEQUENCE</scope>
</reference>
<sequence>HFCRTQGTLDAAAPVMYPKIVLVITLVLSSVNGEQATSYVSVSKGKEGGYSYEVIHDYPKKDSTASVHVFSDDDFNDKPPDVSYDYGAKIAADVAKIPQPQAWPPKKSPSARGRGKKQQSFGNGPIHQHPVNDVNSFGVIKHTATASGQVKPGHVHSSTYVNIKHNMRAQSTGTGHLKSQGVASYSYDIGNNGFAKDNTFHGNQALSDLKTNPLDSGGGIQTSASGPGFTFSDPSTIKGLSADYGPISGPIVYHHHHYHGDSVKEQISPNEDQGFDFGKEFFGKTNNKDEHFHQNDHSFGHAAPNHNDGHVGSISIEATLGHTCSTGEVTPLPHFHPRKPDDGVFNYAQDYGYGQDHGYSQDHGYGQDQGFGQGPSNQQAEFNGYDYPAPLQNFNSGHSPNALHPGAKKGKWKPVIITSSKSKGKLHTFRISRDFKPGKLVGGFKPSFGPPGHYKTTGHLRAFGHDSFLGGHKGGPLKGHKSSQFGGNKEGGRNDPFADFHDAPFFDYDGVLSSRENGPADVSDHAEHSSFEEFPDYSEGGEKSLKDYHNSLYPPARYRRPKSRPQSLTSNPIVVPPLKTTTTVHSATSVSSPIPGVDVKSFLDSPTSQLALQGAEIATRDFPLNYESDQATSYANPNNLSLRRNNKRKNG</sequence>
<feature type="region of interest" description="Disordered" evidence="1">
    <location>
        <begin position="97"/>
        <end position="129"/>
    </location>
</feature>
<feature type="signal peptide" evidence="2">
    <location>
        <begin position="1"/>
        <end position="33"/>
    </location>
</feature>
<feature type="region of interest" description="Disordered" evidence="1">
    <location>
        <begin position="465"/>
        <end position="496"/>
    </location>
</feature>
<feature type="compositionally biased region" description="Basic and acidic residues" evidence="1">
    <location>
        <begin position="522"/>
        <end position="531"/>
    </location>
</feature>
<accession>A0A0K8T5R5</accession>
<protein>
    <submittedName>
        <fullName evidence="3">Uncharacterized protein</fullName>
    </submittedName>
</protein>
<dbReference type="EMBL" id="GBRD01005060">
    <property type="protein sequence ID" value="JAG60761.1"/>
    <property type="molecule type" value="Transcribed_RNA"/>
</dbReference>
<keyword evidence="2" id="KW-0732">Signal</keyword>
<feature type="non-terminal residue" evidence="3">
    <location>
        <position position="1"/>
    </location>
</feature>
<feature type="chain" id="PRO_5005519836" evidence="2">
    <location>
        <begin position="34"/>
        <end position="651"/>
    </location>
</feature>
<organism evidence="3">
    <name type="scientific">Lygus hesperus</name>
    <name type="common">Western plant bug</name>
    <dbReference type="NCBI Taxonomy" id="30085"/>
    <lineage>
        <taxon>Eukaryota</taxon>
        <taxon>Metazoa</taxon>
        <taxon>Ecdysozoa</taxon>
        <taxon>Arthropoda</taxon>
        <taxon>Hexapoda</taxon>
        <taxon>Insecta</taxon>
        <taxon>Pterygota</taxon>
        <taxon>Neoptera</taxon>
        <taxon>Paraneoptera</taxon>
        <taxon>Hemiptera</taxon>
        <taxon>Heteroptera</taxon>
        <taxon>Panheteroptera</taxon>
        <taxon>Cimicomorpha</taxon>
        <taxon>Miridae</taxon>
        <taxon>Mirini</taxon>
        <taxon>Lygus</taxon>
    </lineage>
</organism>
<evidence type="ECO:0000256" key="2">
    <source>
        <dbReference type="SAM" id="SignalP"/>
    </source>
</evidence>
<name>A0A0K8T5R5_LYGHE</name>
<evidence type="ECO:0000256" key="1">
    <source>
        <dbReference type="SAM" id="MobiDB-lite"/>
    </source>
</evidence>
<feature type="region of interest" description="Disordered" evidence="1">
    <location>
        <begin position="363"/>
        <end position="410"/>
    </location>
</feature>
<feature type="compositionally biased region" description="Basic and acidic residues" evidence="1">
    <location>
        <begin position="540"/>
        <end position="549"/>
    </location>
</feature>
<proteinExistence type="predicted"/>
<dbReference type="AlphaFoldDB" id="A0A0K8T5R5"/>
<feature type="region of interest" description="Disordered" evidence="1">
    <location>
        <begin position="628"/>
        <end position="651"/>
    </location>
</feature>
<feature type="region of interest" description="Disordered" evidence="1">
    <location>
        <begin position="516"/>
        <end position="575"/>
    </location>
</feature>